<evidence type="ECO:0000256" key="2">
    <source>
        <dbReference type="ARBA" id="ARBA00022723"/>
    </source>
</evidence>
<dbReference type="PANTHER" id="PTHR42978:SF6">
    <property type="entry name" value="QUORUM-QUENCHING LACTONASE YTNP-RELATED"/>
    <property type="match status" value="1"/>
</dbReference>
<keyword evidence="8" id="KW-1185">Reference proteome</keyword>
<keyword evidence="3 7" id="KW-0378">Hydrolase</keyword>
<gene>
    <name evidence="7" type="ORF">E8L99_01670</name>
</gene>
<dbReference type="Pfam" id="PF00753">
    <property type="entry name" value="Lactamase_B"/>
    <property type="match status" value="1"/>
</dbReference>
<accession>A0A4D7QU83</accession>
<dbReference type="KEGG" id="paqt:E8L99_01670"/>
<dbReference type="SUPFAM" id="SSF56281">
    <property type="entry name" value="Metallo-hydrolase/oxidoreductase"/>
    <property type="match status" value="1"/>
</dbReference>
<dbReference type="InterPro" id="IPR006311">
    <property type="entry name" value="TAT_signal"/>
</dbReference>
<feature type="chain" id="PRO_5020311460" evidence="5">
    <location>
        <begin position="29"/>
        <end position="324"/>
    </location>
</feature>
<sequence length="324" mass="34710">MNNSRRDVLALGTAAAAAALLAPGEVAAQAPAAAPSRQAPAFYRFKVGDAEVTVLNDGFVPRKAEGWVSNVPLAQVEAALEAAFIPKDDIRNIYNVTVVKIGSRQVVFDAGFADNGQPTTGQLAANMAAAGIDPNQIDAVICTHFHPDHIHGVRQKGGALAFPKAEIMVPEPEWAFWTDENRIASVPEGRRANFGIVNRVFSPSRADIKRFAWGAEVIPGVTAIATPGHTPGHTSFVIASGNAKVLVQGDVSGPPVLFVRNPHWHSSFDADPQVAEATRRKLYDMAASERMPIIGYHAPFPGLGYVAKDGNGYRYEQAQWRSTV</sequence>
<dbReference type="Proteomes" id="UP000298588">
    <property type="component" value="Chromosome"/>
</dbReference>
<dbReference type="PANTHER" id="PTHR42978">
    <property type="entry name" value="QUORUM-QUENCHING LACTONASE YTNP-RELATED-RELATED"/>
    <property type="match status" value="1"/>
</dbReference>
<dbReference type="GO" id="GO:0046872">
    <property type="term" value="F:metal ion binding"/>
    <property type="evidence" value="ECO:0007669"/>
    <property type="project" value="UniProtKB-KW"/>
</dbReference>
<evidence type="ECO:0000256" key="3">
    <source>
        <dbReference type="ARBA" id="ARBA00022801"/>
    </source>
</evidence>
<dbReference type="AlphaFoldDB" id="A0A4D7QU83"/>
<dbReference type="InterPro" id="IPR001279">
    <property type="entry name" value="Metallo-B-lactamas"/>
</dbReference>
<organism evidence="7 8">
    <name type="scientific">Phreatobacter aquaticus</name>
    <dbReference type="NCBI Taxonomy" id="2570229"/>
    <lineage>
        <taxon>Bacteria</taxon>
        <taxon>Pseudomonadati</taxon>
        <taxon>Pseudomonadota</taxon>
        <taxon>Alphaproteobacteria</taxon>
        <taxon>Hyphomicrobiales</taxon>
        <taxon>Phreatobacteraceae</taxon>
        <taxon>Phreatobacter</taxon>
    </lineage>
</organism>
<dbReference type="Gene3D" id="3.60.15.10">
    <property type="entry name" value="Ribonuclease Z/Hydroxyacylglutathione hydrolase-like"/>
    <property type="match status" value="1"/>
</dbReference>
<dbReference type="GO" id="GO:0016787">
    <property type="term" value="F:hydrolase activity"/>
    <property type="evidence" value="ECO:0007669"/>
    <property type="project" value="UniProtKB-KW"/>
</dbReference>
<dbReference type="CDD" id="cd07720">
    <property type="entry name" value="OPHC2-like_MBL-fold"/>
    <property type="match status" value="1"/>
</dbReference>
<evidence type="ECO:0000313" key="7">
    <source>
        <dbReference type="EMBL" id="QCK88577.1"/>
    </source>
</evidence>
<feature type="signal peptide" evidence="5">
    <location>
        <begin position="1"/>
        <end position="28"/>
    </location>
</feature>
<evidence type="ECO:0000259" key="6">
    <source>
        <dbReference type="SMART" id="SM00849"/>
    </source>
</evidence>
<reference evidence="7 8" key="1">
    <citation type="submission" date="2019-04" db="EMBL/GenBank/DDBJ databases">
        <title>Phreatobacter aquaticus sp. nov.</title>
        <authorList>
            <person name="Choi A."/>
            <person name="Baek K."/>
        </authorList>
    </citation>
    <scope>NUCLEOTIDE SEQUENCE [LARGE SCALE GENOMIC DNA]</scope>
    <source>
        <strain evidence="7 8">NMCR1094</strain>
    </source>
</reference>
<keyword evidence="2" id="KW-0479">Metal-binding</keyword>
<keyword evidence="4" id="KW-0862">Zinc</keyword>
<dbReference type="InterPro" id="IPR051013">
    <property type="entry name" value="MBL_superfamily_lactonases"/>
</dbReference>
<comment type="similarity">
    <text evidence="1">Belongs to the metallo-beta-lactamase superfamily.</text>
</comment>
<evidence type="ECO:0000256" key="5">
    <source>
        <dbReference type="SAM" id="SignalP"/>
    </source>
</evidence>
<proteinExistence type="inferred from homology"/>
<feature type="domain" description="Metallo-beta-lactamase" evidence="6">
    <location>
        <begin position="93"/>
        <end position="297"/>
    </location>
</feature>
<evidence type="ECO:0000256" key="1">
    <source>
        <dbReference type="ARBA" id="ARBA00007749"/>
    </source>
</evidence>
<dbReference type="InterPro" id="IPR036866">
    <property type="entry name" value="RibonucZ/Hydroxyglut_hydro"/>
</dbReference>
<protein>
    <submittedName>
        <fullName evidence="7">MBL fold metallo-hydrolase</fullName>
    </submittedName>
</protein>
<dbReference type="EMBL" id="CP039865">
    <property type="protein sequence ID" value="QCK88577.1"/>
    <property type="molecule type" value="Genomic_DNA"/>
</dbReference>
<keyword evidence="5" id="KW-0732">Signal</keyword>
<evidence type="ECO:0000256" key="4">
    <source>
        <dbReference type="ARBA" id="ARBA00022833"/>
    </source>
</evidence>
<name>A0A4D7QU83_9HYPH</name>
<dbReference type="SMART" id="SM00849">
    <property type="entry name" value="Lactamase_B"/>
    <property type="match status" value="1"/>
</dbReference>
<evidence type="ECO:0000313" key="8">
    <source>
        <dbReference type="Proteomes" id="UP000298588"/>
    </source>
</evidence>
<dbReference type="OrthoDB" id="9773738at2"/>
<dbReference type="PROSITE" id="PS51318">
    <property type="entry name" value="TAT"/>
    <property type="match status" value="1"/>
</dbReference>